<dbReference type="GeneID" id="7203511"/>
<sequence length="322" mass="37308">MGDRTSTPYRSDGKTSRSSPKIFAGACILAVFVAISEYRSSIGNLSCAFDQEGPTVVETTRWSTAAASKHSFGFFDDIPDSTWERMRRKALSFEQYANPADPNQGWEKPWRWYLDNLQPEFTCPHWVCDPHRLMKKDCLVYSFGSKGQYDFEDGLIDIVGQHCEIHVFDFGSFDRTENSERNIHYHQWGLGSSYDRQYNDAFINGEEILSFSEIQDKLKHKGRTIDLLKIDCERCEWANYKDWVGVDARQILIEIHGIPSPVKATKSYRLPMNATDFFDALTEQSFVTFNKEVNVHNRECYEFSFLKLDEPFWADRLTPISD</sequence>
<dbReference type="PANTHER" id="PTHR32026:SF27">
    <property type="entry name" value="METHYLTRANSFERASE FKBM DOMAIN-CONTAINING PROTEIN-RELATED"/>
    <property type="match status" value="1"/>
</dbReference>
<reference evidence="2 3" key="1">
    <citation type="journal article" date="2008" name="Nature">
        <title>The Phaeodactylum genome reveals the evolutionary history of diatom genomes.</title>
        <authorList>
            <person name="Bowler C."/>
            <person name="Allen A.E."/>
            <person name="Badger J.H."/>
            <person name="Grimwood J."/>
            <person name="Jabbari K."/>
            <person name="Kuo A."/>
            <person name="Maheswari U."/>
            <person name="Martens C."/>
            <person name="Maumus F."/>
            <person name="Otillar R.P."/>
            <person name="Rayko E."/>
            <person name="Salamov A."/>
            <person name="Vandepoele K."/>
            <person name="Beszteri B."/>
            <person name="Gruber A."/>
            <person name="Heijde M."/>
            <person name="Katinka M."/>
            <person name="Mock T."/>
            <person name="Valentin K."/>
            <person name="Verret F."/>
            <person name="Berges J.A."/>
            <person name="Brownlee C."/>
            <person name="Cadoret J.P."/>
            <person name="Chiovitti A."/>
            <person name="Choi C.J."/>
            <person name="Coesel S."/>
            <person name="De Martino A."/>
            <person name="Detter J.C."/>
            <person name="Durkin C."/>
            <person name="Falciatore A."/>
            <person name="Fournet J."/>
            <person name="Haruta M."/>
            <person name="Huysman M.J."/>
            <person name="Jenkins B.D."/>
            <person name="Jiroutova K."/>
            <person name="Jorgensen R.E."/>
            <person name="Joubert Y."/>
            <person name="Kaplan A."/>
            <person name="Kroger N."/>
            <person name="Kroth P.G."/>
            <person name="La Roche J."/>
            <person name="Lindquist E."/>
            <person name="Lommer M."/>
            <person name="Martin-Jezequel V."/>
            <person name="Lopez P.J."/>
            <person name="Lucas S."/>
            <person name="Mangogna M."/>
            <person name="McGinnis K."/>
            <person name="Medlin L.K."/>
            <person name="Montsant A."/>
            <person name="Oudot-Le Secq M.P."/>
            <person name="Napoli C."/>
            <person name="Obornik M."/>
            <person name="Parker M.S."/>
            <person name="Petit J.L."/>
            <person name="Porcel B.M."/>
            <person name="Poulsen N."/>
            <person name="Robison M."/>
            <person name="Rychlewski L."/>
            <person name="Rynearson T.A."/>
            <person name="Schmutz J."/>
            <person name="Shapiro H."/>
            <person name="Siaut M."/>
            <person name="Stanley M."/>
            <person name="Sussman M.R."/>
            <person name="Taylor A.R."/>
            <person name="Vardi A."/>
            <person name="von Dassow P."/>
            <person name="Vyverman W."/>
            <person name="Willis A."/>
            <person name="Wyrwicz L.S."/>
            <person name="Rokhsar D.S."/>
            <person name="Weissenbach J."/>
            <person name="Armbrust E.V."/>
            <person name="Green B.R."/>
            <person name="Van de Peer Y."/>
            <person name="Grigoriev I.V."/>
        </authorList>
    </citation>
    <scope>NUCLEOTIDE SEQUENCE [LARGE SCALE GENOMIC DNA]</scope>
    <source>
        <strain evidence="2 3">CCAP 1055/1</strain>
    </source>
</reference>
<feature type="domain" description="Methyltransferase" evidence="1">
    <location>
        <begin position="66"/>
        <end position="307"/>
    </location>
</feature>
<dbReference type="InterPro" id="IPR026913">
    <property type="entry name" value="METTL24"/>
</dbReference>
<dbReference type="eggNOG" id="ENOG502S4TE">
    <property type="taxonomic scope" value="Eukaryota"/>
</dbReference>
<dbReference type="KEGG" id="pti:PHATRDRAFT_48187"/>
<evidence type="ECO:0000313" key="3">
    <source>
        <dbReference type="Proteomes" id="UP000000759"/>
    </source>
</evidence>
<dbReference type="InterPro" id="IPR025714">
    <property type="entry name" value="Methyltranfer_dom"/>
</dbReference>
<dbReference type="Pfam" id="PF13383">
    <property type="entry name" value="Methyltransf_22"/>
    <property type="match status" value="1"/>
</dbReference>
<protein>
    <recommendedName>
        <fullName evidence="1">Methyltransferase domain-containing protein</fullName>
    </recommendedName>
</protein>
<reference evidence="3" key="2">
    <citation type="submission" date="2008-08" db="EMBL/GenBank/DDBJ databases">
        <authorList>
            <consortium name="Diatom Consortium"/>
            <person name="Grigoriev I."/>
            <person name="Grimwood J."/>
            <person name="Kuo A."/>
            <person name="Otillar R.P."/>
            <person name="Salamov A."/>
            <person name="Detter J.C."/>
            <person name="Lindquist E."/>
            <person name="Shapiro H."/>
            <person name="Lucas S."/>
            <person name="Glavina del Rio T."/>
            <person name="Pitluck S."/>
            <person name="Rokhsar D."/>
            <person name="Bowler C."/>
        </authorList>
    </citation>
    <scope>GENOME REANNOTATION</scope>
    <source>
        <strain evidence="3">CCAP 1055/1</strain>
    </source>
</reference>
<dbReference type="Proteomes" id="UP000000759">
    <property type="component" value="Chromosome 16"/>
</dbReference>
<keyword evidence="3" id="KW-1185">Reference proteome</keyword>
<dbReference type="AlphaFoldDB" id="B7G699"/>
<gene>
    <name evidence="2" type="ORF">PHATRDRAFT_48187</name>
</gene>
<evidence type="ECO:0000313" key="2">
    <source>
        <dbReference type="EMBL" id="EEC45976.1"/>
    </source>
</evidence>
<dbReference type="HOGENOM" id="CLU_071442_0_0_1"/>
<dbReference type="InParanoid" id="B7G699"/>
<name>B7G699_PHATC</name>
<proteinExistence type="predicted"/>
<dbReference type="PaxDb" id="2850-Phatr48187"/>
<evidence type="ECO:0000259" key="1">
    <source>
        <dbReference type="Pfam" id="PF13383"/>
    </source>
</evidence>
<dbReference type="EMBL" id="CM000618">
    <property type="protein sequence ID" value="EEC45976.1"/>
    <property type="molecule type" value="Genomic_DNA"/>
</dbReference>
<dbReference type="PANTHER" id="PTHR32026">
    <property type="entry name" value="METHYLTRANSFERASE-LIKE PROTEIN 24"/>
    <property type="match status" value="1"/>
</dbReference>
<organism evidence="2 3">
    <name type="scientific">Phaeodactylum tricornutum (strain CCAP 1055/1)</name>
    <dbReference type="NCBI Taxonomy" id="556484"/>
    <lineage>
        <taxon>Eukaryota</taxon>
        <taxon>Sar</taxon>
        <taxon>Stramenopiles</taxon>
        <taxon>Ochrophyta</taxon>
        <taxon>Bacillariophyta</taxon>
        <taxon>Bacillariophyceae</taxon>
        <taxon>Bacillariophycidae</taxon>
        <taxon>Naviculales</taxon>
        <taxon>Phaeodactylaceae</taxon>
        <taxon>Phaeodactylum</taxon>
    </lineage>
</organism>
<dbReference type="RefSeq" id="XP_002182689.1">
    <property type="nucleotide sequence ID" value="XM_002182653.1"/>
</dbReference>
<dbReference type="OrthoDB" id="38425at2759"/>
<accession>B7G699</accession>